<name>A0A1U7EVS5_NATPD</name>
<sequence>MATGSAAGDEPTLLGRLPSVRTAGQTLLRSLVFAPGRSAAVLLVALPYLWLGYYVVGVAAGRVGDPIIAGDWLTLMFTSYALVSSLALAHRILQTGRFGLSESYLVDVVVLVWLTTFYFVWMLAREAVSATTTVVELYAPVLHGEPTAVVWAAATVLTTAVAAGVVVHPREGSKLFAGEFRTALVTLPATVTALTLLVRPGGDSLLWPVLIGLFLGTLLGGLIRIHIVASAASKGVFAALSLFVWAFGTLLWVLIHRRRPPNWRVVLTHVAFGTTDRNADSTDRDTDGTIVQERQNRPGDTPAMSSDGGDPTRD</sequence>
<keyword evidence="2" id="KW-1133">Transmembrane helix</keyword>
<protein>
    <submittedName>
        <fullName evidence="3">Uncharacterized protein</fullName>
    </submittedName>
</protein>
<reference evidence="3 4" key="1">
    <citation type="journal article" date="2005" name="Genome Res.">
        <title>Living with two extremes: conclusions from the genome sequence of Natronomonas pharaonis.</title>
        <authorList>
            <person name="Falb M."/>
            <person name="Pfeiffer F."/>
            <person name="Palm P."/>
            <person name="Rodewald K."/>
            <person name="Hickmann V."/>
            <person name="Tittor J."/>
            <person name="Oesterhelt D."/>
        </authorList>
    </citation>
    <scope>NUCLEOTIDE SEQUENCE [LARGE SCALE GENOMIC DNA]</scope>
    <source>
        <strain evidence="4">ATCC 35678 / DSM 2160 / CIP 103997 / JCM 8858 / NBRC 14720 / NCIMB 2260 / Gabara</strain>
    </source>
</reference>
<evidence type="ECO:0000313" key="3">
    <source>
        <dbReference type="EMBL" id="CAI49166.1"/>
    </source>
</evidence>
<feature type="transmembrane region" description="Helical" evidence="2">
    <location>
        <begin position="148"/>
        <end position="168"/>
    </location>
</feature>
<organism evidence="3 4">
    <name type="scientific">Natronomonas pharaonis (strain ATCC 35678 / DSM 2160 / CIP 103997 / JCM 8858 / NBRC 14720 / NCIMB 2260 / Gabara)</name>
    <name type="common">Halobacterium pharaonis</name>
    <dbReference type="NCBI Taxonomy" id="348780"/>
    <lineage>
        <taxon>Archaea</taxon>
        <taxon>Methanobacteriati</taxon>
        <taxon>Methanobacteriota</taxon>
        <taxon>Stenosarchaea group</taxon>
        <taxon>Halobacteria</taxon>
        <taxon>Halobacteriales</taxon>
        <taxon>Natronomonadaceae</taxon>
        <taxon>Natronomonas</taxon>
    </lineage>
</organism>
<feature type="transmembrane region" description="Helical" evidence="2">
    <location>
        <begin position="72"/>
        <end position="92"/>
    </location>
</feature>
<dbReference type="EMBL" id="CR936257">
    <property type="protein sequence ID" value="CAI49166.1"/>
    <property type="molecule type" value="Genomic_DNA"/>
</dbReference>
<evidence type="ECO:0000256" key="2">
    <source>
        <dbReference type="SAM" id="Phobius"/>
    </source>
</evidence>
<accession>A0A1U7EVS5</accession>
<gene>
    <name evidence="3" type="ordered locus">NP_2150A</name>
</gene>
<dbReference type="STRING" id="348780.NP_2150A"/>
<feature type="transmembrane region" description="Helical" evidence="2">
    <location>
        <begin position="205"/>
        <end position="223"/>
    </location>
</feature>
<evidence type="ECO:0000313" key="4">
    <source>
        <dbReference type="Proteomes" id="UP000002698"/>
    </source>
</evidence>
<dbReference type="AlphaFoldDB" id="A0A1U7EVS5"/>
<feature type="transmembrane region" description="Helical" evidence="2">
    <location>
        <begin position="104"/>
        <end position="124"/>
    </location>
</feature>
<feature type="transmembrane region" description="Helical" evidence="2">
    <location>
        <begin position="39"/>
        <end position="60"/>
    </location>
</feature>
<evidence type="ECO:0000256" key="1">
    <source>
        <dbReference type="SAM" id="MobiDB-lite"/>
    </source>
</evidence>
<dbReference type="eggNOG" id="arCOG14737">
    <property type="taxonomic scope" value="Archaea"/>
</dbReference>
<feature type="transmembrane region" description="Helical" evidence="2">
    <location>
        <begin position="235"/>
        <end position="255"/>
    </location>
</feature>
<dbReference type="KEGG" id="nph:NP_2150A"/>
<dbReference type="EnsemblBacteria" id="CAI49166">
    <property type="protein sequence ID" value="CAI49166"/>
    <property type="gene ID" value="NP_2150A"/>
</dbReference>
<dbReference type="Proteomes" id="UP000002698">
    <property type="component" value="Chromosome"/>
</dbReference>
<dbReference type="HOGENOM" id="CLU_884593_0_0_2"/>
<feature type="transmembrane region" description="Helical" evidence="2">
    <location>
        <begin position="180"/>
        <end position="199"/>
    </location>
</feature>
<keyword evidence="2" id="KW-0472">Membrane</keyword>
<dbReference type="OrthoDB" id="242327at2157"/>
<feature type="compositionally biased region" description="Basic and acidic residues" evidence="1">
    <location>
        <begin position="277"/>
        <end position="287"/>
    </location>
</feature>
<keyword evidence="4" id="KW-1185">Reference proteome</keyword>
<feature type="region of interest" description="Disordered" evidence="1">
    <location>
        <begin position="277"/>
        <end position="314"/>
    </location>
</feature>
<keyword evidence="2" id="KW-0812">Transmembrane</keyword>
<proteinExistence type="predicted"/>
<dbReference type="RefSeq" id="WP_011322794.1">
    <property type="nucleotide sequence ID" value="NC_007426.1"/>
</dbReference>
<dbReference type="GeneID" id="3701365"/>